<dbReference type="OrthoDB" id="9779889at2"/>
<dbReference type="GO" id="GO:0042026">
    <property type="term" value="P:protein refolding"/>
    <property type="evidence" value="ECO:0007669"/>
    <property type="project" value="TreeGrafter"/>
</dbReference>
<protein>
    <submittedName>
        <fullName evidence="2">DnaJ domain-containing protein</fullName>
    </submittedName>
</protein>
<dbReference type="EMBL" id="FODE01000014">
    <property type="protein sequence ID" value="SEN72525.1"/>
    <property type="molecule type" value="Genomic_DNA"/>
</dbReference>
<dbReference type="InterPro" id="IPR001623">
    <property type="entry name" value="DnaJ_domain"/>
</dbReference>
<reference evidence="2 3" key="1">
    <citation type="submission" date="2016-10" db="EMBL/GenBank/DDBJ databases">
        <authorList>
            <person name="de Groot N.N."/>
        </authorList>
    </citation>
    <scope>NUCLEOTIDE SEQUENCE [LARGE SCALE GENOMIC DNA]</scope>
    <source>
        <strain evidence="2 3">DSM 8512</strain>
    </source>
</reference>
<dbReference type="PROSITE" id="PS50076">
    <property type="entry name" value="DNAJ_2"/>
    <property type="match status" value="1"/>
</dbReference>
<dbReference type="SUPFAM" id="SSF46565">
    <property type="entry name" value="Chaperone J-domain"/>
    <property type="match status" value="1"/>
</dbReference>
<dbReference type="Gene3D" id="2.60.260.20">
    <property type="entry name" value="Urease metallochaperone UreE, N-terminal domain"/>
    <property type="match status" value="2"/>
</dbReference>
<dbReference type="STRING" id="34002.SAMN04489859_101465"/>
<dbReference type="GO" id="GO:0051082">
    <property type="term" value="F:unfolded protein binding"/>
    <property type="evidence" value="ECO:0007669"/>
    <property type="project" value="InterPro"/>
</dbReference>
<dbReference type="SUPFAM" id="SSF49493">
    <property type="entry name" value="HSP40/DnaJ peptide-binding domain"/>
    <property type="match status" value="2"/>
</dbReference>
<dbReference type="Gene3D" id="1.10.287.110">
    <property type="entry name" value="DnaJ domain"/>
    <property type="match status" value="1"/>
</dbReference>
<gene>
    <name evidence="2" type="ORF">SAMN04489859_101465</name>
</gene>
<dbReference type="SMART" id="SM00271">
    <property type="entry name" value="DnaJ"/>
    <property type="match status" value="1"/>
</dbReference>
<accession>A0A1H8IWJ4</accession>
<dbReference type="InterPro" id="IPR008971">
    <property type="entry name" value="HSP40/DnaJ_pept-bd"/>
</dbReference>
<dbReference type="Proteomes" id="UP000199054">
    <property type="component" value="Unassembled WGS sequence"/>
</dbReference>
<dbReference type="Pfam" id="PF00226">
    <property type="entry name" value="DnaJ"/>
    <property type="match status" value="1"/>
</dbReference>
<dbReference type="FunFam" id="2.60.260.20:FF:000013">
    <property type="entry name" value="DnaJ subfamily B member 11"/>
    <property type="match status" value="1"/>
</dbReference>
<dbReference type="PANTHER" id="PTHR43096">
    <property type="entry name" value="DNAJ HOMOLOG 1, MITOCHONDRIAL-RELATED"/>
    <property type="match status" value="1"/>
</dbReference>
<dbReference type="PRINTS" id="PR00625">
    <property type="entry name" value="JDOMAIN"/>
</dbReference>
<evidence type="ECO:0000313" key="3">
    <source>
        <dbReference type="Proteomes" id="UP000199054"/>
    </source>
</evidence>
<dbReference type="PANTHER" id="PTHR43096:SF10">
    <property type="entry name" value="CHAPERONE PROTEIN DNAJ A6, CHLOROPLASTIC"/>
    <property type="match status" value="1"/>
</dbReference>
<dbReference type="PROSITE" id="PS00636">
    <property type="entry name" value="DNAJ_1"/>
    <property type="match status" value="1"/>
</dbReference>
<dbReference type="GO" id="GO:0005737">
    <property type="term" value="C:cytoplasm"/>
    <property type="evidence" value="ECO:0007669"/>
    <property type="project" value="TreeGrafter"/>
</dbReference>
<dbReference type="CDD" id="cd10747">
    <property type="entry name" value="DnaJ_C"/>
    <property type="match status" value="1"/>
</dbReference>
<dbReference type="RefSeq" id="WP_090612432.1">
    <property type="nucleotide sequence ID" value="NZ_CP067124.1"/>
</dbReference>
<dbReference type="AlphaFoldDB" id="A0A1H8IWJ4"/>
<evidence type="ECO:0000259" key="1">
    <source>
        <dbReference type="PROSITE" id="PS50076"/>
    </source>
</evidence>
<evidence type="ECO:0000313" key="2">
    <source>
        <dbReference type="EMBL" id="SEN72525.1"/>
    </source>
</evidence>
<feature type="domain" description="J" evidence="1">
    <location>
        <begin position="4"/>
        <end position="68"/>
    </location>
</feature>
<dbReference type="CDD" id="cd06257">
    <property type="entry name" value="DnaJ"/>
    <property type="match status" value="1"/>
</dbReference>
<dbReference type="InterPro" id="IPR002939">
    <property type="entry name" value="DnaJ_C"/>
</dbReference>
<dbReference type="InterPro" id="IPR036869">
    <property type="entry name" value="J_dom_sf"/>
</dbReference>
<dbReference type="InterPro" id="IPR018253">
    <property type="entry name" value="DnaJ_domain_CS"/>
</dbReference>
<dbReference type="Pfam" id="PF01556">
    <property type="entry name" value="DnaJ_C"/>
    <property type="match status" value="1"/>
</dbReference>
<sequence>MAGDPYADLGVGKSATEAEIKKAYRRIAKTDHPDLNPDPAAAERFKAASAAYELLKDPEQRRRFDAGEIDAQGQEKPQRRYYREHAEAAGSPYSRGYGFDSDPDLSDVFSDLFGRRAGGFAGGFGGQQRNFAMRGQDYRFALEVDFLTAARGGKTRITLPEGGDLEVTIPKGVRDGQTIRLKGKGGPGTGSGGPGDAYLAISVAPHPDFRREGDDILLTLPIGLDEAVLGARVAAPTIDGPVNLTIPKGASSGQKLRLRGRGVNGGDQQIELKIVMPPKVDDELARFFEEWRKQHAYDPRAKPKPGG</sequence>
<name>A0A1H8IWJ4_9RHOB</name>
<keyword evidence="3" id="KW-1185">Reference proteome</keyword>
<proteinExistence type="predicted"/>
<organism evidence="2 3">
    <name type="scientific">Paracoccus alcaliphilus</name>
    <dbReference type="NCBI Taxonomy" id="34002"/>
    <lineage>
        <taxon>Bacteria</taxon>
        <taxon>Pseudomonadati</taxon>
        <taxon>Pseudomonadota</taxon>
        <taxon>Alphaproteobacteria</taxon>
        <taxon>Rhodobacterales</taxon>
        <taxon>Paracoccaceae</taxon>
        <taxon>Paracoccus</taxon>
    </lineage>
</organism>